<dbReference type="InterPro" id="IPR044033">
    <property type="entry name" value="GpV-like_apex"/>
</dbReference>
<dbReference type="Pfam" id="PF04717">
    <property type="entry name" value="Phage_base_V"/>
    <property type="match status" value="1"/>
</dbReference>
<gene>
    <name evidence="2" type="ORF">ANI02nite_12700</name>
</gene>
<dbReference type="Gene3D" id="2.40.50.230">
    <property type="entry name" value="Gp5 N-terminal domain"/>
    <property type="match status" value="1"/>
</dbReference>
<dbReference type="InterPro" id="IPR006531">
    <property type="entry name" value="Gp5/Vgr_OB"/>
</dbReference>
<dbReference type="OrthoDB" id="7364815at2"/>
<proteinExistence type="predicted"/>
<protein>
    <recommendedName>
        <fullName evidence="1">Gp5/Type VI secretion system Vgr protein OB-fold domain-containing protein</fullName>
    </recommendedName>
</protein>
<dbReference type="Pfam" id="PF18946">
    <property type="entry name" value="Apex"/>
    <property type="match status" value="1"/>
</dbReference>
<feature type="domain" description="Gp5/Type VI secretion system Vgr protein OB-fold" evidence="1">
    <location>
        <begin position="23"/>
        <end position="89"/>
    </location>
</feature>
<dbReference type="STRING" id="1120919.GCA_000429165_01999"/>
<reference evidence="2 3" key="1">
    <citation type="submission" date="2019-07" db="EMBL/GenBank/DDBJ databases">
        <title>Whole genome shotgun sequence of Acetobacter nitrogenifigens NBRC 105050.</title>
        <authorList>
            <person name="Hosoyama A."/>
            <person name="Uohara A."/>
            <person name="Ohji S."/>
            <person name="Ichikawa N."/>
        </authorList>
    </citation>
    <scope>NUCLEOTIDE SEQUENCE [LARGE SCALE GENOMIC DNA]</scope>
    <source>
        <strain evidence="2 3">NBRC 105050</strain>
    </source>
</reference>
<dbReference type="InterPro" id="IPR037026">
    <property type="entry name" value="Vgr_OB-fold_dom_sf"/>
</dbReference>
<comment type="caution">
    <text evidence="2">The sequence shown here is derived from an EMBL/GenBank/DDBJ whole genome shotgun (WGS) entry which is preliminary data.</text>
</comment>
<evidence type="ECO:0000313" key="3">
    <source>
        <dbReference type="Proteomes" id="UP000321635"/>
    </source>
</evidence>
<evidence type="ECO:0000259" key="1">
    <source>
        <dbReference type="Pfam" id="PF04717"/>
    </source>
</evidence>
<dbReference type="Proteomes" id="UP000321635">
    <property type="component" value="Unassembled WGS sequence"/>
</dbReference>
<evidence type="ECO:0000313" key="2">
    <source>
        <dbReference type="EMBL" id="GEN59386.1"/>
    </source>
</evidence>
<sequence>MNSLRSVLDMQMHAHASRIGRARLGVVSAVDPSSGLVKVRLQPENTETGWICDAAIAVGATVCYAPSELGSHVLIETVQGDGDNYIVVTRIFDAVSMPPAFSALGGAVLQAGQFGIKIADTEFVVSENGITVVGPLVIRGNLSVHGTISAQGDISTSGVSLEQHIHRGVQSGSSLSGTPVSE</sequence>
<accession>A0A511X8V8</accession>
<keyword evidence="3" id="KW-1185">Reference proteome</keyword>
<name>A0A511X8V8_9PROT</name>
<organism evidence="2 3">
    <name type="scientific">Acetobacter nitrogenifigens DSM 23921 = NBRC 105050</name>
    <dbReference type="NCBI Taxonomy" id="1120919"/>
    <lineage>
        <taxon>Bacteria</taxon>
        <taxon>Pseudomonadati</taxon>
        <taxon>Pseudomonadota</taxon>
        <taxon>Alphaproteobacteria</taxon>
        <taxon>Acetobacterales</taxon>
        <taxon>Acetobacteraceae</taxon>
        <taxon>Acetobacter</taxon>
    </lineage>
</organism>
<dbReference type="AlphaFoldDB" id="A0A511X8V8"/>
<dbReference type="EMBL" id="BJYF01000006">
    <property type="protein sequence ID" value="GEN59386.1"/>
    <property type="molecule type" value="Genomic_DNA"/>
</dbReference>